<sequence length="797" mass="87724">MQLHKARLIRLTSKITLGFLAVATLFWVVGVAWAPSWIKGSLEQYSQKVGYQVELQDIAVKPFALKVELYGLKLKQIEGKELFSLERGMLSLQWGKLVLGEIGIQDIQLDGPSILFERDAKANAKWNWLEFIESISEKQVGAVENKSKAPKVFVENFTIREARLKLNDEQTKFADDLGPFSLDLKKLSNYSSKTDQSGIEALYSLDLGKVDILIPSLNKMIVVQKVRASGGISSPNPDTLDAKLNLKLDDGELDFVLTLKTKQDQILIDTGITNLSIAPIVSLLPANSPLSTNKGVMSGQMRYQLKNHLWSASGDLRLLDVEITEGKPRQPFVQWKQVDIKQIDLRKLASGNTALTIDELIFNQPNFLFDLDEKGLSNIRRMFAKPTSPEVDSAGSVNQAQSSRFQLDIKAVKLRDGLVQFSDLAVVPQLKTEIRKLNGSLLGVSNTPGRYAEIALNGFIADKGSFRAKGQASFDDPRRNHDLSVEFKNVPLNTANAYFIKHAGYSINDGRLDLLLNYKAKDAELLGQNRFVIKDIQLGEEIPDFQGKRLPLRLAVALLEDSDNVIDISLSIKGNIDSPEFSASGLVWQAISTVLSNIVTAPFRALASLLGLQSDAPIYSVVGESTYLPADQEKLDKLAGVLVKRPNATIELFGAYDPGSDKLELARARADHAILNAAGFKLSPSEPLPTTSLSDPRIQSGIKSAYGQQVGKIKLAQRLITLPDNEARYQQLRSEIILSFVIGDTELKQLAATRASRARDLMLQNNPSLVERIKLGSSNEAVADKDGIPLGVNLGSK</sequence>
<gene>
    <name evidence="2" type="ORF">NKE59_06525</name>
</gene>
<dbReference type="AlphaFoldDB" id="A0AAU8A0H8"/>
<feature type="transmembrane region" description="Helical" evidence="1">
    <location>
        <begin position="15"/>
        <end position="38"/>
    </location>
</feature>
<keyword evidence="1" id="KW-0472">Membrane</keyword>
<reference evidence="2" key="1">
    <citation type="submission" date="2022-06" db="EMBL/GenBank/DDBJ databases">
        <title>New Polynucleobacter species.</title>
        <authorList>
            <person name="Hahn M.W."/>
        </authorList>
    </citation>
    <scope>NUCLEOTIDE SEQUENCE</scope>
    <source>
        <strain evidence="2">UK-FUSCHL-C3</strain>
    </source>
</reference>
<dbReference type="GO" id="GO:0090313">
    <property type="term" value="P:regulation of protein targeting to membrane"/>
    <property type="evidence" value="ECO:0007669"/>
    <property type="project" value="TreeGrafter"/>
</dbReference>
<proteinExistence type="predicted"/>
<dbReference type="EMBL" id="CP099959">
    <property type="protein sequence ID" value="XCC57147.1"/>
    <property type="molecule type" value="Genomic_DNA"/>
</dbReference>
<evidence type="ECO:0000313" key="2">
    <source>
        <dbReference type="EMBL" id="XCC57147.1"/>
    </source>
</evidence>
<dbReference type="PANTHER" id="PTHR30441:SF8">
    <property type="entry name" value="DUF748 DOMAIN-CONTAINING PROTEIN"/>
    <property type="match status" value="1"/>
</dbReference>
<accession>A0AAU8A0H8</accession>
<organism evidence="2">
    <name type="scientific">Polynucleobacter sp. UK-FUSCHL-C3</name>
    <dbReference type="NCBI Taxonomy" id="2955208"/>
    <lineage>
        <taxon>Bacteria</taxon>
        <taxon>Pseudomonadati</taxon>
        <taxon>Pseudomonadota</taxon>
        <taxon>Betaproteobacteria</taxon>
        <taxon>Burkholderiales</taxon>
        <taxon>Burkholderiaceae</taxon>
        <taxon>Polynucleobacter</taxon>
    </lineage>
</organism>
<dbReference type="InterPro" id="IPR052894">
    <property type="entry name" value="AsmA-related"/>
</dbReference>
<keyword evidence="1" id="KW-1133">Transmembrane helix</keyword>
<protein>
    <submittedName>
        <fullName evidence="2">DUF748 domain-containing protein</fullName>
    </submittedName>
</protein>
<dbReference type="RefSeq" id="WP_353438177.1">
    <property type="nucleotide sequence ID" value="NZ_CP099959.1"/>
</dbReference>
<keyword evidence="1" id="KW-0812">Transmembrane</keyword>
<dbReference type="PANTHER" id="PTHR30441">
    <property type="entry name" value="DUF748 DOMAIN-CONTAINING PROTEIN"/>
    <property type="match status" value="1"/>
</dbReference>
<dbReference type="InterPro" id="IPR008023">
    <property type="entry name" value="DUF748"/>
</dbReference>
<dbReference type="Pfam" id="PF05359">
    <property type="entry name" value="DUF748"/>
    <property type="match status" value="1"/>
</dbReference>
<name>A0AAU8A0H8_9BURK</name>
<dbReference type="GO" id="GO:0005886">
    <property type="term" value="C:plasma membrane"/>
    <property type="evidence" value="ECO:0007669"/>
    <property type="project" value="TreeGrafter"/>
</dbReference>
<evidence type="ECO:0000256" key="1">
    <source>
        <dbReference type="SAM" id="Phobius"/>
    </source>
</evidence>